<dbReference type="Gene3D" id="1.20.144.10">
    <property type="entry name" value="Phosphatidic acid phosphatase type 2/haloperoxidase"/>
    <property type="match status" value="1"/>
</dbReference>
<dbReference type="AlphaFoldDB" id="A0A5C6Z3K1"/>
<evidence type="ECO:0000313" key="3">
    <source>
        <dbReference type="Proteomes" id="UP000321497"/>
    </source>
</evidence>
<reference evidence="2 3" key="1">
    <citation type="submission" date="2019-08" db="EMBL/GenBank/DDBJ databases">
        <title>Genome of Aequorivita antarctica SW49 (type strain).</title>
        <authorList>
            <person name="Bowman J.P."/>
        </authorList>
    </citation>
    <scope>NUCLEOTIDE SEQUENCE [LARGE SCALE GENOMIC DNA]</scope>
    <source>
        <strain evidence="2 3">SW49</strain>
    </source>
</reference>
<proteinExistence type="predicted"/>
<dbReference type="RefSeq" id="WP_111843678.1">
    <property type="nucleotide sequence ID" value="NZ_VORT01000002.1"/>
</dbReference>
<comment type="caution">
    <text evidence="2">The sequence shown here is derived from an EMBL/GenBank/DDBJ whole genome shotgun (WGS) entry which is preliminary data.</text>
</comment>
<evidence type="ECO:0000259" key="1">
    <source>
        <dbReference type="SMART" id="SM00014"/>
    </source>
</evidence>
<dbReference type="InterPro" id="IPR036938">
    <property type="entry name" value="PAP2/HPO_sf"/>
</dbReference>
<name>A0A5C6Z3K1_9FLAO</name>
<keyword evidence="3" id="KW-1185">Reference proteome</keyword>
<organism evidence="2 3">
    <name type="scientific">Aequorivita antarctica</name>
    <dbReference type="NCBI Taxonomy" id="153266"/>
    <lineage>
        <taxon>Bacteria</taxon>
        <taxon>Pseudomonadati</taxon>
        <taxon>Bacteroidota</taxon>
        <taxon>Flavobacteriia</taxon>
        <taxon>Flavobacteriales</taxon>
        <taxon>Flavobacteriaceae</taxon>
        <taxon>Aequorivita</taxon>
    </lineage>
</organism>
<dbReference type="OrthoDB" id="9806134at2"/>
<dbReference type="EMBL" id="VORT01000002">
    <property type="protein sequence ID" value="TXD74248.1"/>
    <property type="molecule type" value="Genomic_DNA"/>
</dbReference>
<dbReference type="SUPFAM" id="SSF48317">
    <property type="entry name" value="Acid phosphatase/Vanadium-dependent haloperoxidase"/>
    <property type="match status" value="1"/>
</dbReference>
<dbReference type="SMART" id="SM00014">
    <property type="entry name" value="acidPPc"/>
    <property type="match status" value="1"/>
</dbReference>
<protein>
    <submittedName>
        <fullName evidence="2">Phosphatase PAP2 family protein</fullName>
    </submittedName>
</protein>
<accession>A0A5C6Z3K1</accession>
<dbReference type="InterPro" id="IPR000326">
    <property type="entry name" value="PAP2/HPO"/>
</dbReference>
<sequence>MIKTILLFFSFFPAFIYSQQIDTIKKNNSALLSFQSFTLNEPTPQNFSYNLKKESTFSVLKNNPTYEWKWLRDGIWTGAGISVSTAGLILSSSKNGLSLADQEKFLNNASLQKEIDKISSIDRWAAGKHSESARSLSDAILYTSLTAPIALLFNDNINAQAGEYIAIYIESLATSSALYSLTARFVDKSRPFVYDNSGETSNYKRFNNSGQRSFYSGHVAATATATFFAAKAYCDFNPDTNGKGFIWAGAATIPAVVGYLRIESGQHFLTDVALGYALGAATGILVPELHKKKYENIEIYPSSSTSFNGEKLNGMTFRYTF</sequence>
<gene>
    <name evidence="2" type="ORF">ESU54_03060</name>
</gene>
<dbReference type="Proteomes" id="UP000321497">
    <property type="component" value="Unassembled WGS sequence"/>
</dbReference>
<dbReference type="Pfam" id="PF01569">
    <property type="entry name" value="PAP2"/>
    <property type="match status" value="1"/>
</dbReference>
<evidence type="ECO:0000313" key="2">
    <source>
        <dbReference type="EMBL" id="TXD74248.1"/>
    </source>
</evidence>
<feature type="domain" description="Phosphatidic acid phosphatase type 2/haloperoxidase" evidence="1">
    <location>
        <begin position="166"/>
        <end position="287"/>
    </location>
</feature>